<dbReference type="OrthoDB" id="420256at2"/>
<sequence>MTVHAQPPAPLPRLAPTRRRLAQVSLGVGAALLLAACGGGGGNSGTASPSEPAPTALRPADLAVLYAAGDATSESIARAYQQARGIPEANVLAVTLPTRADVMSSTDFNAMKTALDARLPAGVQATLLTWTTPSRVAGACTMGLTAAMALGYDTRYCGGCTATASTAYYNSGSAQPWTALRIRPSMMLGAATLAEAQVLINRGVAADRSMRSAGASANAFLVRTDDAARSVRWNDFVNTAASSVSGLQFQLVDNAAGTGSNDVTGRSNLLFYLTGTVRVNNAVSNTWLPGAAADHLTSFGGFLPDGNGQMPVTEWLRAGATASYGTVVEPCAYEQKFPRASVLVNRYAQGDTLIEAYWKSVQWPGEGLFVGEPLARPWAP</sequence>
<keyword evidence="2" id="KW-1185">Reference proteome</keyword>
<gene>
    <name evidence="1" type="ORF">EOE66_09465</name>
</gene>
<dbReference type="EMBL" id="SACR01000003">
    <property type="protein sequence ID" value="RVU46086.1"/>
    <property type="molecule type" value="Genomic_DNA"/>
</dbReference>
<proteinExistence type="predicted"/>
<dbReference type="Proteomes" id="UP000285575">
    <property type="component" value="Unassembled WGS sequence"/>
</dbReference>
<name>A0A437RH37_9BURK</name>
<reference evidence="1 2" key="1">
    <citation type="submission" date="2019-01" db="EMBL/GenBank/DDBJ databases">
        <authorList>
            <person name="Chen W.-M."/>
        </authorList>
    </citation>
    <scope>NUCLEOTIDE SEQUENCE [LARGE SCALE GENOMIC DNA]</scope>
    <source>
        <strain evidence="1 2">KYPY4</strain>
    </source>
</reference>
<evidence type="ECO:0000313" key="1">
    <source>
        <dbReference type="EMBL" id="RVU46086.1"/>
    </source>
</evidence>
<dbReference type="InterPro" id="IPR022265">
    <property type="entry name" value="CHP03790"/>
</dbReference>
<evidence type="ECO:0000313" key="2">
    <source>
        <dbReference type="Proteomes" id="UP000285575"/>
    </source>
</evidence>
<dbReference type="NCBIfam" id="TIGR03790">
    <property type="entry name" value="TIGR03790 family protein"/>
    <property type="match status" value="1"/>
</dbReference>
<dbReference type="AlphaFoldDB" id="A0A437RH37"/>
<protein>
    <submittedName>
        <fullName evidence="1">TIGR03790 family protein</fullName>
    </submittedName>
</protein>
<accession>A0A437RH37</accession>
<dbReference type="RefSeq" id="WP_128228452.1">
    <property type="nucleotide sequence ID" value="NZ_SACR01000003.1"/>
</dbReference>
<comment type="caution">
    <text evidence="1">The sequence shown here is derived from an EMBL/GenBank/DDBJ whole genome shotgun (WGS) entry which is preliminary data.</text>
</comment>
<organism evidence="1 2">
    <name type="scientific">Rubrivivax rivuli</name>
    <dbReference type="NCBI Taxonomy" id="1862385"/>
    <lineage>
        <taxon>Bacteria</taxon>
        <taxon>Pseudomonadati</taxon>
        <taxon>Pseudomonadota</taxon>
        <taxon>Betaproteobacteria</taxon>
        <taxon>Burkholderiales</taxon>
        <taxon>Sphaerotilaceae</taxon>
        <taxon>Rubrivivax</taxon>
    </lineage>
</organism>